<organism evidence="14 15">
    <name type="scientific">Sodiomyces alkalinus (strain CBS 110278 / VKM F-3762 / F11)</name>
    <name type="common">Alkaliphilic filamentous fungus</name>
    <dbReference type="NCBI Taxonomy" id="1314773"/>
    <lineage>
        <taxon>Eukaryota</taxon>
        <taxon>Fungi</taxon>
        <taxon>Dikarya</taxon>
        <taxon>Ascomycota</taxon>
        <taxon>Pezizomycotina</taxon>
        <taxon>Sordariomycetes</taxon>
        <taxon>Hypocreomycetidae</taxon>
        <taxon>Glomerellales</taxon>
        <taxon>Plectosphaerellaceae</taxon>
        <taxon>Sodiomyces</taxon>
    </lineage>
</organism>
<dbReference type="GO" id="GO:0020037">
    <property type="term" value="F:heme binding"/>
    <property type="evidence" value="ECO:0007669"/>
    <property type="project" value="UniProtKB-UniRule"/>
</dbReference>
<evidence type="ECO:0000256" key="2">
    <source>
        <dbReference type="ARBA" id="ARBA00022559"/>
    </source>
</evidence>
<evidence type="ECO:0000256" key="12">
    <source>
        <dbReference type="RuleBase" id="RU363051"/>
    </source>
</evidence>
<dbReference type="AlphaFoldDB" id="A0A3N2Q8I2"/>
<evidence type="ECO:0000256" key="11">
    <source>
        <dbReference type="PIRSR" id="PIRSR601621-4"/>
    </source>
</evidence>
<dbReference type="GO" id="GO:0000302">
    <property type="term" value="P:response to reactive oxygen species"/>
    <property type="evidence" value="ECO:0007669"/>
    <property type="project" value="TreeGrafter"/>
</dbReference>
<keyword evidence="3 9" id="KW-0349">Heme</keyword>
<feature type="domain" description="Plant heme peroxidase family profile" evidence="13">
    <location>
        <begin position="121"/>
        <end position="331"/>
    </location>
</feature>
<feature type="binding site" evidence="9">
    <location>
        <position position="148"/>
    </location>
    <ligand>
        <name>Ca(2+)</name>
        <dbReference type="ChEBI" id="CHEBI:29108"/>
        <label>1</label>
    </ligand>
</feature>
<feature type="binding site" evidence="9">
    <location>
        <position position="273"/>
    </location>
    <ligand>
        <name>Ca(2+)</name>
        <dbReference type="ChEBI" id="CHEBI:29108"/>
        <label>2</label>
    </ligand>
</feature>
<evidence type="ECO:0000256" key="1">
    <source>
        <dbReference type="ARBA" id="ARBA00006089"/>
    </source>
</evidence>
<feature type="active site" description="Proton acceptor" evidence="8">
    <location>
        <position position="131"/>
    </location>
</feature>
<reference evidence="14 15" key="1">
    <citation type="journal article" date="2018" name="Mol. Ecol.">
        <title>The obligate alkalophilic soda-lake fungus Sodiomyces alkalinus has shifted to a protein diet.</title>
        <authorList>
            <person name="Grum-Grzhimaylo A.A."/>
            <person name="Falkoski D.L."/>
            <person name="van den Heuvel J."/>
            <person name="Valero-Jimenez C.A."/>
            <person name="Min B."/>
            <person name="Choi I.G."/>
            <person name="Lipzen A."/>
            <person name="Daum C.G."/>
            <person name="Aanen D.K."/>
            <person name="Tsang A."/>
            <person name="Henrissat B."/>
            <person name="Bilanenko E.N."/>
            <person name="de Vries R.P."/>
            <person name="van Kan J.A.L."/>
            <person name="Grigoriev I.V."/>
            <person name="Debets A.J.M."/>
        </authorList>
    </citation>
    <scope>NUCLEOTIDE SEQUENCE [LARGE SCALE GENOMIC DNA]</scope>
    <source>
        <strain evidence="14 15">F11</strain>
    </source>
</reference>
<dbReference type="InterPro" id="IPR001621">
    <property type="entry name" value="Ligninase"/>
</dbReference>
<dbReference type="SUPFAM" id="SSF48113">
    <property type="entry name" value="Heme-dependent peroxidases"/>
    <property type="match status" value="1"/>
</dbReference>
<keyword evidence="9 12" id="KW-0106">Calcium</keyword>
<dbReference type="RefSeq" id="XP_028470803.1">
    <property type="nucleotide sequence ID" value="XM_028614738.1"/>
</dbReference>
<sequence>MRASFLLAVVCTAGFTTAFPGMDKTMSEIQARQGGSGPSTALLGDLVHLSDRQLTRTGREIKAILRGTGNPQDLISHASYFLGTPPLGSWLCNIDTCCVWKHIADEMAPALTGTAGRCNDLARALIRLAFHDAGTWDIHSDGTGADGSIALTDECDRTPENRGLGTACDQVRTWHAKYASHGVSMADVIQFAAQVATVVCPLGPRIRFFAGRKDVAVAGPRGLLPGPFDDADRIIDMFANKTISADGVVALLGAHSASQQHSIDVDRAGDPQDSTPGVWDTEYFSETLDDDAPARVFKFQSDLNIANDPRTHATWRSYADPSAQSSWNKAYAAEYIRVSLLGVPELNSMTECSRALPPSRGSFDAPDQSQLDRFMQGLLDTATDLLFNGDVIPADLQ</sequence>
<dbReference type="EC" id="1.11.1.-" evidence="12"/>
<dbReference type="Proteomes" id="UP000272025">
    <property type="component" value="Unassembled WGS sequence"/>
</dbReference>
<dbReference type="GO" id="GO:0042744">
    <property type="term" value="P:hydrogen peroxide catabolic process"/>
    <property type="evidence" value="ECO:0007669"/>
    <property type="project" value="TreeGrafter"/>
</dbReference>
<evidence type="ECO:0000313" key="14">
    <source>
        <dbReference type="EMBL" id="ROT42997.1"/>
    </source>
</evidence>
<feature type="binding site" evidence="9">
    <location>
        <position position="275"/>
    </location>
    <ligand>
        <name>Ca(2+)</name>
        <dbReference type="ChEBI" id="CHEBI:29108"/>
        <label>2</label>
    </ligand>
</feature>
<dbReference type="PANTHER" id="PTHR31356:SF66">
    <property type="entry name" value="CATALASE-PEROXIDASE"/>
    <property type="match status" value="1"/>
</dbReference>
<feature type="disulfide bond" evidence="11">
    <location>
        <begin position="97"/>
        <end position="352"/>
    </location>
</feature>
<dbReference type="PROSITE" id="PS50873">
    <property type="entry name" value="PEROXIDASE_4"/>
    <property type="match status" value="1"/>
</dbReference>
<keyword evidence="5 12" id="KW-0560">Oxidoreductase</keyword>
<feature type="binding site" evidence="9">
    <location>
        <position position="132"/>
    </location>
    <ligand>
        <name>Ca(2+)</name>
        <dbReference type="ChEBI" id="CHEBI:29108"/>
        <label>1</label>
    </ligand>
</feature>
<dbReference type="STRING" id="1314773.A0A3N2Q8I2"/>
<keyword evidence="7" id="KW-0325">Glycoprotein</keyword>
<accession>A0A3N2Q8I2</accession>
<protein>
    <recommendedName>
        <fullName evidence="12">Peroxidase</fullName>
        <ecNumber evidence="12">1.11.1.-</ecNumber>
    </recommendedName>
</protein>
<keyword evidence="15" id="KW-1185">Reference proteome</keyword>
<dbReference type="PRINTS" id="PR00458">
    <property type="entry name" value="PEROXIDASE"/>
</dbReference>
<dbReference type="GO" id="GO:0034599">
    <property type="term" value="P:cellular response to oxidative stress"/>
    <property type="evidence" value="ECO:0007669"/>
    <property type="project" value="InterPro"/>
</dbReference>
<dbReference type="InterPro" id="IPR019794">
    <property type="entry name" value="Peroxidases_AS"/>
</dbReference>
<feature type="site" description="Transition state stabilizer" evidence="10">
    <location>
        <position position="127"/>
    </location>
</feature>
<evidence type="ECO:0000256" key="3">
    <source>
        <dbReference type="ARBA" id="ARBA00022617"/>
    </source>
</evidence>
<dbReference type="Pfam" id="PF00141">
    <property type="entry name" value="peroxidase"/>
    <property type="match status" value="1"/>
</dbReference>
<dbReference type="EMBL" id="ML119051">
    <property type="protein sequence ID" value="ROT42997.1"/>
    <property type="molecule type" value="Genomic_DNA"/>
</dbReference>
<keyword evidence="12" id="KW-0732">Signal</keyword>
<gene>
    <name evidence="14" type="ORF">SODALDRAFT_375227</name>
</gene>
<dbReference type="PRINTS" id="PR00462">
    <property type="entry name" value="LIGNINASE"/>
</dbReference>
<dbReference type="PANTHER" id="PTHR31356">
    <property type="entry name" value="THYLAKOID LUMENAL 29 KDA PROTEIN, CHLOROPLASTIC-RELATED"/>
    <property type="match status" value="1"/>
</dbReference>
<feature type="binding site" evidence="9">
    <location>
        <position position="280"/>
    </location>
    <ligand>
        <name>Ca(2+)</name>
        <dbReference type="ChEBI" id="CHEBI:29108"/>
        <label>2</label>
    </ligand>
</feature>
<keyword evidence="2 12" id="KW-0575">Peroxidase</keyword>
<comment type="cofactor">
    <cofactor evidence="9 12">
        <name>Ca(2+)</name>
        <dbReference type="ChEBI" id="CHEBI:29108"/>
    </cofactor>
    <text evidence="9 12">Binds 2 calcium ions per subunit.</text>
</comment>
<dbReference type="InterPro" id="IPR010255">
    <property type="entry name" value="Haem_peroxidase_sf"/>
</dbReference>
<evidence type="ECO:0000259" key="13">
    <source>
        <dbReference type="PROSITE" id="PS50873"/>
    </source>
</evidence>
<dbReference type="Gene3D" id="1.10.520.10">
    <property type="match status" value="1"/>
</dbReference>
<keyword evidence="11" id="KW-1015">Disulfide bond</keyword>
<evidence type="ECO:0000256" key="4">
    <source>
        <dbReference type="ARBA" id="ARBA00022723"/>
    </source>
</evidence>
<dbReference type="PROSITE" id="PS00436">
    <property type="entry name" value="PEROXIDASE_2"/>
    <property type="match status" value="1"/>
</dbReference>
<dbReference type="OrthoDB" id="2113341at2759"/>
<dbReference type="Gene3D" id="1.10.420.10">
    <property type="entry name" value="Peroxidase, domain 2"/>
    <property type="match status" value="1"/>
</dbReference>
<evidence type="ECO:0000256" key="7">
    <source>
        <dbReference type="ARBA" id="ARBA00023180"/>
    </source>
</evidence>
<dbReference type="GO" id="GO:0046872">
    <property type="term" value="F:metal ion binding"/>
    <property type="evidence" value="ECO:0007669"/>
    <property type="project" value="UniProtKB-UniRule"/>
</dbReference>
<dbReference type="InterPro" id="IPR002016">
    <property type="entry name" value="Haem_peroxidase"/>
</dbReference>
<keyword evidence="4 9" id="KW-0479">Metal-binding</keyword>
<dbReference type="GO" id="GO:0004601">
    <property type="term" value="F:peroxidase activity"/>
    <property type="evidence" value="ECO:0007669"/>
    <property type="project" value="UniProtKB-KW"/>
</dbReference>
<feature type="binding site" evidence="9">
    <location>
        <position position="144"/>
    </location>
    <ligand>
        <name>Ca(2+)</name>
        <dbReference type="ChEBI" id="CHEBI:29108"/>
        <label>1</label>
    </ligand>
</feature>
<feature type="signal peptide" evidence="12">
    <location>
        <begin position="1"/>
        <end position="18"/>
    </location>
</feature>
<dbReference type="InterPro" id="IPR044831">
    <property type="entry name" value="Ccp1-like"/>
</dbReference>
<keyword evidence="6 9" id="KW-0408">Iron</keyword>
<name>A0A3N2Q8I2_SODAK</name>
<feature type="disulfide bond" evidence="11">
    <location>
        <begin position="118"/>
        <end position="200"/>
    </location>
</feature>
<comment type="similarity">
    <text evidence="1 12">Belongs to the peroxidase family. Ligninase subfamily.</text>
</comment>
<evidence type="ECO:0000256" key="6">
    <source>
        <dbReference type="ARBA" id="ARBA00023004"/>
    </source>
</evidence>
<feature type="binding site" evidence="9">
    <location>
        <position position="256"/>
    </location>
    <ligand>
        <name>Ca(2+)</name>
        <dbReference type="ChEBI" id="CHEBI:29108"/>
        <label>2</label>
    </ligand>
</feature>
<feature type="binding site" evidence="9">
    <location>
        <position position="146"/>
    </location>
    <ligand>
        <name>Ca(2+)</name>
        <dbReference type="ChEBI" id="CHEBI:29108"/>
        <label>1</label>
    </ligand>
</feature>
<feature type="chain" id="PRO_5017846437" description="Peroxidase" evidence="12">
    <location>
        <begin position="19"/>
        <end position="397"/>
    </location>
</feature>
<evidence type="ECO:0000256" key="10">
    <source>
        <dbReference type="PIRSR" id="PIRSR601621-3"/>
    </source>
</evidence>
<evidence type="ECO:0000256" key="5">
    <source>
        <dbReference type="ARBA" id="ARBA00023002"/>
    </source>
</evidence>
<evidence type="ECO:0000256" key="8">
    <source>
        <dbReference type="PIRSR" id="PIRSR601621-1"/>
    </source>
</evidence>
<proteinExistence type="inferred from homology"/>
<dbReference type="GeneID" id="39583216"/>
<evidence type="ECO:0000256" key="9">
    <source>
        <dbReference type="PIRSR" id="PIRSR601621-2"/>
    </source>
</evidence>
<evidence type="ECO:0000313" key="15">
    <source>
        <dbReference type="Proteomes" id="UP000272025"/>
    </source>
</evidence>
<comment type="cofactor">
    <cofactor evidence="9">
        <name>heme b</name>
        <dbReference type="ChEBI" id="CHEBI:60344"/>
    </cofactor>
    <text evidence="9">Binds 1 heme b (iron(II)-protoporphyrin IX) group per subunit.</text>
</comment>
<feature type="binding site" description="axial binding residue" evidence="9">
    <location>
        <position position="255"/>
    </location>
    <ligand>
        <name>heme b</name>
        <dbReference type="ChEBI" id="CHEBI:60344"/>
    </ligand>
    <ligandPart>
        <name>Fe</name>
        <dbReference type="ChEBI" id="CHEBI:18248"/>
    </ligandPart>
</feature>